<dbReference type="SUPFAM" id="SSF63433">
    <property type="entry name" value="Fumarylacetoacetate hydrolase, FAH, N-terminal domain"/>
    <property type="match status" value="1"/>
</dbReference>
<feature type="binding site" evidence="34">
    <location>
        <position position="235"/>
    </location>
    <ligand>
        <name>Mg(2+)</name>
        <dbReference type="ChEBI" id="CHEBI:18420"/>
    </ligand>
</feature>
<protein>
    <recommendedName>
        <fullName evidence="12">Fumarylacetoacetase</fullName>
        <ecNumber evidence="10">3.7.1.2</ecNumber>
    </recommendedName>
    <alternativeName>
        <fullName evidence="30">Beta-diketonase</fullName>
    </alternativeName>
    <alternativeName>
        <fullName evidence="31">Fumarylacetoacetate hydrolase</fullName>
    </alternativeName>
    <alternativeName>
        <fullName evidence="11">Nuclear pore complex protein Nup98-Nup96</fullName>
    </alternativeName>
</protein>
<comment type="cofactor">
    <cofactor evidence="3 34">
        <name>Mg(2+)</name>
        <dbReference type="ChEBI" id="CHEBI:18420"/>
    </cofactor>
</comment>
<evidence type="ECO:0000256" key="27">
    <source>
        <dbReference type="ARBA" id="ARBA00023136"/>
    </source>
</evidence>
<evidence type="ECO:0000256" key="1">
    <source>
        <dbReference type="ARBA" id="ARBA00000353"/>
    </source>
</evidence>
<dbReference type="PANTHER" id="PTHR43069">
    <property type="entry name" value="FUMARYLACETOACETASE"/>
    <property type="match status" value="1"/>
</dbReference>
<dbReference type="GO" id="GO:0006572">
    <property type="term" value="P:L-tyrosine catabolic process"/>
    <property type="evidence" value="ECO:0007669"/>
    <property type="project" value="UniProtKB-KW"/>
</dbReference>
<dbReference type="InterPro" id="IPR021967">
    <property type="entry name" value="Nup98_C"/>
</dbReference>
<evidence type="ECO:0000256" key="23">
    <source>
        <dbReference type="ARBA" id="ARBA00022878"/>
    </source>
</evidence>
<reference evidence="37 38" key="1">
    <citation type="submission" date="2017-03" db="EMBL/GenBank/DDBJ databases">
        <title>Genome Survey of Euroglyphus maynei.</title>
        <authorList>
            <person name="Arlian L.G."/>
            <person name="Morgan M.S."/>
            <person name="Rider S.D."/>
        </authorList>
    </citation>
    <scope>NUCLEOTIDE SEQUENCE [LARGE SCALE GENOMIC DNA]</scope>
    <source>
        <strain evidence="37">Arlian Lab</strain>
        <tissue evidence="37">Whole body</tissue>
    </source>
</reference>
<dbReference type="Pfam" id="PF01557">
    <property type="entry name" value="FAA_hydrolase"/>
    <property type="match status" value="1"/>
</dbReference>
<dbReference type="InterPro" id="IPR005959">
    <property type="entry name" value="Fumarylacetoacetase"/>
</dbReference>
<feature type="compositionally biased region" description="Polar residues" evidence="35">
    <location>
        <begin position="1117"/>
        <end position="1145"/>
    </location>
</feature>
<dbReference type="GO" id="GO:0006606">
    <property type="term" value="P:protein import into nucleus"/>
    <property type="evidence" value="ECO:0007669"/>
    <property type="project" value="UniProtKB-ARBA"/>
</dbReference>
<dbReference type="InterPro" id="IPR011234">
    <property type="entry name" value="Fumarylacetoacetase-like_C"/>
</dbReference>
<sequence>MSFIKVTADHPFPIQNLPYGVFSTESEPRHRIGVAIGDEILDLSKIVHLFQGKHLKDVAANVFNEPTLNKFLELGKHAWHEARQTLQNLLDKNTTTIRDDKELCRIAFVPQSMATMHLPAQIGDYTDFYSSLEHATNVGSMFRDPKNALLPNWRYLPVGYHGRASSIVVSGTSIRRPNGQTRPADNEPPKFGPCRLMDFELEMAFLIGGPENPLGTPIPIEQTEDRIFGMVLMNDWSARDIQKWEYVPLGPFLAKSLGTSISPWVVTMEALEPFKVANTLQDPKPFAYLHHSDDYNFDIHLNVFLKPDGMDGDLICKSNYRHLYWTIKQQLAHHSITGCNIRPGDLLATGTISGPTPDSYGSMLELSWKGNKPLNLGTDGVITRTFLQDNDSIIIQGYCQGNGYRVGFVLLRVHSASLRVMIVDPYKKIDYDYSSFGELAFNTTVKPFGNIGNTQQPQSTLFGQTGTQQTALFGGTSLTQPTAGTLFGAQQPQTNTFGTQSAFGGGTSLFGNTASNNAQAAPTQNSLFANANRFCTTNTFGASTSLGGTMNMATGTTIKFQPQTSTDTMVKNGQTQSTSINIRLQCITCMREYETKSLEELRLEDYASGRKGPQQQTGLFGASAIGNPAATSTFGTGALGSQQNTFGQTSTGSTVGGGGGGGLFGNQQNPFGSLAPTTAATTSIFNQSGLSTTGGTSGLFGQNTAQPAFGQTADNKSSLSFFGQQPSTTSQPFSLGQTNTLGANQPSSSNSLFGNTGTTSSIFGQNQNSLATTNKPMFGSGMTSFGQTQPQQQQTGSSFFGATNPTNQTGSIFGSNTSQPSLFNANQSTLAKPGAFSFPATQTLNQTSTFNPTSNASTSFGGNTGSTANAFGTSGSLFGSNTLGTSNFSSFGATGTTASQPFGSTNTAFNLTGTSTGSTFGNTFGTGLGTNTFGQNTGLSTGSFFGNALNQASQQMNNGVAGTTNSNAQSINTEQIMTRLKTMPYGTLPPILTENSPSNNSKTKFTTDPKTLNQYKLNAKSQTEVNKVQRVPVSAKPTTLLFDGLDDESPENLKSAADIFKPRQNIKKLVLNKSGNNSSSQFSATIFKTSTLTKPASSSLHNNNNNNNNSFDMEKGSSGSKNSSLADNTINLLNGKQLDSTSKENPVTRENVANTSPSSSLSTNGISSPEKSFSNLYGPLNFSSASMMSGDDRLERSTNHVRPKCGVILRRADYYTIPSLDECDQFYNGDDDSCVVDSFTVGRLDYGSIFWRGPLNIKGLNLDEIVHIRRKEVIVYPDDDLKPPEGEGLNRPAQITLDQVWPVDKTSRDFIKDPERLRVMKYAERLEKVTIKLGATFKEYRPDTGSWVFHVKHFSKYGLDADEEDGELVEPVKGTATEQQKLDPKNGEKLNAHLNGFHPDELDQMNGHCFGSKSMQGKHGTTTGLLNVDHIDDYQQEESSLLKVKNDEYNLMRSALFVEDDEMETMSKKCKNLSFTKMTPTTINNSQVSQMIFPARFLKAVIPKKRQLIFEQHSCSPQHKANAYCLLNVQFPKVRFANGSNRFSLIVDNNVLIFNVDLLRLDRTESIEKLELHFDSHSTVEDIDKDQQMQEKEKSKIPPLIRTNASSLNAMVDSNLNFLIEALYGELSETTDYARHQERLRRILKWLNNYNKSLPVPKSSFDRIVHFLTTNELEFAAIECINSKLARLSYLISCGPYCRKELILSQLHLWKRSESDVFIGKELLKIYVILSGLSSWTLSNGQIIDTLDRLEWTQQLTLLLLYKSRSGVEMIGTNLVRTAIQELTAHPTNTVQYHLLAQHPAWVAITSATNYLDGWILQQQLESFNVIMEDDKCDSIQIFMASQCPHLYWSLFFALHIRNDYLRMFHVKELLARNAEQLVEDPELERLIVEKFHIDSRLLSEAKFYWARTKRYHRHTAMNLLMMGHYKEAHDIFVDRIFPELVINEDYKEIGHLIDRLRPYRHLIANWHLNGAAIYDIFIQLLCFGDGHGDGGHHSSIQHYRKLIESFNVHQLRTPTNRHVLCQSQMARVANIIHAELNMGMFAYHTAVPHDYSLLELRSNAYKLFELKTAAAINVGSS</sequence>
<dbReference type="Gene3D" id="1.10.10.2360">
    <property type="match status" value="1"/>
</dbReference>
<feature type="binding site" evidence="34">
    <location>
        <position position="202"/>
    </location>
    <ligand>
        <name>Ca(2+)</name>
        <dbReference type="ChEBI" id="CHEBI:29108"/>
    </ligand>
</feature>
<evidence type="ECO:0000256" key="4">
    <source>
        <dbReference type="ARBA" id="ARBA00004567"/>
    </source>
</evidence>
<evidence type="ECO:0000256" key="35">
    <source>
        <dbReference type="SAM" id="MobiDB-lite"/>
    </source>
</evidence>
<proteinExistence type="inferred from homology"/>
<dbReference type="InterPro" id="IPR036462">
    <property type="entry name" value="Fumarylacetoacetase_N_sf"/>
</dbReference>
<evidence type="ECO:0000256" key="2">
    <source>
        <dbReference type="ARBA" id="ARBA00001913"/>
    </source>
</evidence>
<evidence type="ECO:0000256" key="17">
    <source>
        <dbReference type="ARBA" id="ARBA00022801"/>
    </source>
</evidence>
<dbReference type="FunFam" id="1.10.10.2360:FF:000001">
    <property type="entry name" value="Nuclear pore complex protein Nup98-Nup96"/>
    <property type="match status" value="1"/>
</dbReference>
<feature type="binding site" evidence="34">
    <location>
        <position position="235"/>
    </location>
    <ligand>
        <name>Ca(2+)</name>
        <dbReference type="ChEBI" id="CHEBI:29108"/>
    </ligand>
</feature>
<evidence type="ECO:0000256" key="6">
    <source>
        <dbReference type="ARBA" id="ARBA00004642"/>
    </source>
</evidence>
<feature type="binding site" evidence="34">
    <location>
        <position position="259"/>
    </location>
    <ligand>
        <name>Mg(2+)</name>
        <dbReference type="ChEBI" id="CHEBI:18420"/>
    </ligand>
</feature>
<evidence type="ECO:0000256" key="8">
    <source>
        <dbReference type="ARBA" id="ARBA00008926"/>
    </source>
</evidence>
<feature type="active site" description="Proton acceptor" evidence="32">
    <location>
        <position position="134"/>
    </location>
</feature>
<feature type="binding site" evidence="33">
    <location>
        <position position="242"/>
    </location>
    <ligand>
        <name>substrate</name>
    </ligand>
</feature>
<evidence type="ECO:0000256" key="25">
    <source>
        <dbReference type="ARBA" id="ARBA00023010"/>
    </source>
</evidence>
<keyword evidence="28" id="KW-0585">Phenylalanine catabolism</keyword>
<dbReference type="Pfam" id="PF09298">
    <property type="entry name" value="FAA_hydrolase_N"/>
    <property type="match status" value="1"/>
</dbReference>
<keyword evidence="21 34" id="KW-0106">Calcium</keyword>
<keyword evidence="23" id="KW-0828">Tyrosine catabolism</keyword>
<evidence type="ECO:0000256" key="10">
    <source>
        <dbReference type="ARBA" id="ARBA00012094"/>
    </source>
</evidence>
<dbReference type="GO" id="GO:0005643">
    <property type="term" value="C:nuclear pore"/>
    <property type="evidence" value="ECO:0007669"/>
    <property type="project" value="UniProtKB-SubCell"/>
</dbReference>
<dbReference type="GO" id="GO:0006559">
    <property type="term" value="P:L-phenylalanine catabolic process"/>
    <property type="evidence" value="ECO:0007669"/>
    <property type="project" value="UniProtKB-UniPathway"/>
</dbReference>
<dbReference type="UniPathway" id="UPA00139">
    <property type="reaction ID" value="UER00341"/>
</dbReference>
<dbReference type="GO" id="GO:0017056">
    <property type="term" value="F:structural constituent of nuclear pore"/>
    <property type="evidence" value="ECO:0007669"/>
    <property type="project" value="InterPro"/>
</dbReference>
<comment type="pathway">
    <text evidence="7">Amino-acid degradation; L-phenylalanine degradation; acetoacetate and fumarate from L-phenylalanine: step 6/6.</text>
</comment>
<dbReference type="GO" id="GO:1902000">
    <property type="term" value="P:homogentisate catabolic process"/>
    <property type="evidence" value="ECO:0007669"/>
    <property type="project" value="TreeGrafter"/>
</dbReference>
<dbReference type="SUPFAM" id="SSF82215">
    <property type="entry name" value="C-terminal autoproteolytic domain of nucleoporin nup98"/>
    <property type="match status" value="1"/>
</dbReference>
<evidence type="ECO:0000256" key="21">
    <source>
        <dbReference type="ARBA" id="ARBA00022837"/>
    </source>
</evidence>
<feature type="region of interest" description="Disordered" evidence="35">
    <location>
        <begin position="1093"/>
        <end position="1167"/>
    </location>
</feature>
<evidence type="ECO:0000256" key="19">
    <source>
        <dbReference type="ARBA" id="ARBA00022816"/>
    </source>
</evidence>
<keyword evidence="13" id="KW-0813">Transport</keyword>
<evidence type="ECO:0000256" key="20">
    <source>
        <dbReference type="ARBA" id="ARBA00022825"/>
    </source>
</evidence>
<gene>
    <name evidence="37" type="ORF">BLA29_000126</name>
</gene>
<feature type="binding site" evidence="33">
    <location>
        <position position="143"/>
    </location>
    <ligand>
        <name>substrate</name>
    </ligand>
</feature>
<evidence type="ECO:0000256" key="34">
    <source>
        <dbReference type="PIRSR" id="PIRSR605959-3"/>
    </source>
</evidence>
<dbReference type="NCBIfam" id="TIGR01266">
    <property type="entry name" value="fum_ac_acetase"/>
    <property type="match status" value="1"/>
</dbReference>
<evidence type="ECO:0000256" key="22">
    <source>
        <dbReference type="ARBA" id="ARBA00022842"/>
    </source>
</evidence>
<keyword evidence="20" id="KW-0720">Serine protease</keyword>
<evidence type="ECO:0000256" key="12">
    <source>
        <dbReference type="ARBA" id="ARBA00014741"/>
    </source>
</evidence>
<evidence type="ECO:0000256" key="3">
    <source>
        <dbReference type="ARBA" id="ARBA00001946"/>
    </source>
</evidence>
<keyword evidence="38" id="KW-1185">Reference proteome</keyword>
<comment type="cofactor">
    <cofactor evidence="2 34">
        <name>Ca(2+)</name>
        <dbReference type="ChEBI" id="CHEBI:29108"/>
    </cofactor>
</comment>
<dbReference type="FunFam" id="2.30.30.230:FF:000001">
    <property type="entry name" value="Fumarylacetoacetase"/>
    <property type="match status" value="1"/>
</dbReference>
<evidence type="ECO:0000256" key="14">
    <source>
        <dbReference type="ARBA" id="ARBA00022670"/>
    </source>
</evidence>
<dbReference type="GO" id="GO:0051028">
    <property type="term" value="P:mRNA transport"/>
    <property type="evidence" value="ECO:0007669"/>
    <property type="project" value="UniProtKB-KW"/>
</dbReference>
<feature type="binding site" evidence="33">
    <location>
        <position position="351"/>
    </location>
    <ligand>
        <name>substrate</name>
    </ligand>
</feature>
<comment type="catalytic activity">
    <reaction evidence="1">
        <text>4-fumarylacetoacetate + H2O = acetoacetate + fumarate + H(+)</text>
        <dbReference type="Rhea" id="RHEA:10244"/>
        <dbReference type="ChEBI" id="CHEBI:13705"/>
        <dbReference type="ChEBI" id="CHEBI:15377"/>
        <dbReference type="ChEBI" id="CHEBI:15378"/>
        <dbReference type="ChEBI" id="CHEBI:18034"/>
        <dbReference type="ChEBI" id="CHEBI:29806"/>
        <dbReference type="EC" id="3.7.1.2"/>
    </reaction>
</comment>
<keyword evidence="15 34" id="KW-0479">Metal-binding</keyword>
<evidence type="ECO:0000256" key="31">
    <source>
        <dbReference type="ARBA" id="ARBA00031740"/>
    </source>
</evidence>
<feature type="binding site" evidence="34">
    <location>
        <position position="200"/>
    </location>
    <ligand>
        <name>Ca(2+)</name>
        <dbReference type="ChEBI" id="CHEBI:29108"/>
    </ligand>
</feature>
<dbReference type="InterPro" id="IPR036663">
    <property type="entry name" value="Fumarylacetoacetase_C_sf"/>
</dbReference>
<evidence type="ECO:0000256" key="11">
    <source>
        <dbReference type="ARBA" id="ARBA00013472"/>
    </source>
</evidence>
<keyword evidence="16" id="KW-0677">Repeat</keyword>
<evidence type="ECO:0000256" key="24">
    <source>
        <dbReference type="ARBA" id="ARBA00022927"/>
    </source>
</evidence>
<dbReference type="GO" id="GO:0005654">
    <property type="term" value="C:nucleoplasm"/>
    <property type="evidence" value="ECO:0007669"/>
    <property type="project" value="UniProtKB-SubCell"/>
</dbReference>
<feature type="binding site" evidence="33">
    <location>
        <position position="129"/>
    </location>
    <ligand>
        <name>substrate</name>
    </ligand>
</feature>
<keyword evidence="14" id="KW-0645">Protease</keyword>
<dbReference type="InterPro" id="IPR007230">
    <property type="entry name" value="Nup98_auto-Pept-S59_dom"/>
</dbReference>
<dbReference type="InterPro" id="IPR036903">
    <property type="entry name" value="Nup98_auto-Pept-S59_dom_sf"/>
</dbReference>
<dbReference type="Pfam" id="PF04096">
    <property type="entry name" value="Nucleoporin2"/>
    <property type="match status" value="1"/>
</dbReference>
<evidence type="ECO:0000256" key="15">
    <source>
        <dbReference type="ARBA" id="ARBA00022723"/>
    </source>
</evidence>
<dbReference type="GO" id="GO:0046872">
    <property type="term" value="F:metal ion binding"/>
    <property type="evidence" value="ECO:0007669"/>
    <property type="project" value="UniProtKB-KW"/>
</dbReference>
<evidence type="ECO:0000256" key="28">
    <source>
        <dbReference type="ARBA" id="ARBA00023232"/>
    </source>
</evidence>
<evidence type="ECO:0000256" key="9">
    <source>
        <dbReference type="ARBA" id="ARBA00010211"/>
    </source>
</evidence>
<feature type="domain" description="Peptidase S59" evidence="36">
    <location>
        <begin position="1211"/>
        <end position="1354"/>
    </location>
</feature>
<evidence type="ECO:0000256" key="26">
    <source>
        <dbReference type="ARBA" id="ARBA00023132"/>
    </source>
</evidence>
<dbReference type="GO" id="GO:0004334">
    <property type="term" value="F:fumarylacetoacetase activity"/>
    <property type="evidence" value="ECO:0007669"/>
    <property type="project" value="UniProtKB-EC"/>
</dbReference>
<dbReference type="EMBL" id="MUJZ01030643">
    <property type="protein sequence ID" value="OTF77845.1"/>
    <property type="molecule type" value="Genomic_DNA"/>
</dbReference>
<dbReference type="Gene3D" id="2.30.30.230">
    <property type="entry name" value="Fumarylacetoacetase, N-terminal domain"/>
    <property type="match status" value="1"/>
</dbReference>
<dbReference type="GO" id="GO:0006508">
    <property type="term" value="P:proteolysis"/>
    <property type="evidence" value="ECO:0007669"/>
    <property type="project" value="UniProtKB-KW"/>
</dbReference>
<organism evidence="37 38">
    <name type="scientific">Euroglyphus maynei</name>
    <name type="common">Mayne's house dust mite</name>
    <dbReference type="NCBI Taxonomy" id="6958"/>
    <lineage>
        <taxon>Eukaryota</taxon>
        <taxon>Metazoa</taxon>
        <taxon>Ecdysozoa</taxon>
        <taxon>Arthropoda</taxon>
        <taxon>Chelicerata</taxon>
        <taxon>Arachnida</taxon>
        <taxon>Acari</taxon>
        <taxon>Acariformes</taxon>
        <taxon>Sarcoptiformes</taxon>
        <taxon>Astigmata</taxon>
        <taxon>Psoroptidia</taxon>
        <taxon>Analgoidea</taxon>
        <taxon>Pyroglyphidae</taxon>
        <taxon>Pyroglyphinae</taxon>
        <taxon>Euroglyphus</taxon>
    </lineage>
</organism>
<dbReference type="Pfam" id="PF21240">
    <property type="entry name" value="Nup98_GLEBS"/>
    <property type="match status" value="1"/>
</dbReference>
<feature type="compositionally biased region" description="Polar residues" evidence="35">
    <location>
        <begin position="1151"/>
        <end position="1167"/>
    </location>
</feature>
<evidence type="ECO:0000256" key="5">
    <source>
        <dbReference type="ARBA" id="ARBA00004620"/>
    </source>
</evidence>
<dbReference type="Gene3D" id="3.90.850.10">
    <property type="entry name" value="Fumarylacetoacetase-like, C-terminal domain"/>
    <property type="match status" value="1"/>
</dbReference>
<evidence type="ECO:0000256" key="7">
    <source>
        <dbReference type="ARBA" id="ARBA00004782"/>
    </source>
</evidence>
<evidence type="ECO:0000256" key="13">
    <source>
        <dbReference type="ARBA" id="ARBA00022448"/>
    </source>
</evidence>
<dbReference type="InterPro" id="IPR015377">
    <property type="entry name" value="Fumarylacetoacetase_N"/>
</dbReference>
<feature type="binding site" evidence="34">
    <location>
        <position position="127"/>
    </location>
    <ligand>
        <name>Ca(2+)</name>
        <dbReference type="ChEBI" id="CHEBI:29108"/>
    </ligand>
</feature>
<dbReference type="Proteomes" id="UP000194236">
    <property type="component" value="Unassembled WGS sequence"/>
</dbReference>
<comment type="subcellular location">
    <subcellularLocation>
        <location evidence="5">Nucleus membrane</location>
        <topology evidence="5">Peripheral membrane protein</topology>
        <orientation evidence="5">Nucleoplasmic side</orientation>
    </subcellularLocation>
    <subcellularLocation>
        <location evidence="4">Nucleus</location>
        <location evidence="4">Nuclear pore complex</location>
    </subcellularLocation>
    <subcellularLocation>
        <location evidence="6">Nucleus</location>
        <location evidence="6">Nucleoplasm</location>
    </subcellularLocation>
</comment>
<dbReference type="PROSITE" id="PS51434">
    <property type="entry name" value="NUP_C"/>
    <property type="match status" value="1"/>
</dbReference>
<evidence type="ECO:0000259" key="36">
    <source>
        <dbReference type="PROSITE" id="PS51434"/>
    </source>
</evidence>
<dbReference type="EC" id="3.7.1.2" evidence="10"/>
<evidence type="ECO:0000256" key="33">
    <source>
        <dbReference type="PIRSR" id="PIRSR605959-2"/>
    </source>
</evidence>
<feature type="binding site" evidence="33">
    <location>
        <position position="246"/>
    </location>
    <ligand>
        <name>substrate</name>
    </ligand>
</feature>
<keyword evidence="25" id="KW-0811">Translocation</keyword>
<keyword evidence="19" id="KW-0509">mRNA transport</keyword>
<evidence type="ECO:0000256" key="29">
    <source>
        <dbReference type="ARBA" id="ARBA00023242"/>
    </source>
</evidence>
<keyword evidence="18" id="KW-0068">Autocatalytic cleavage</keyword>
<dbReference type="GO" id="GO:0031965">
    <property type="term" value="C:nuclear membrane"/>
    <property type="evidence" value="ECO:0007669"/>
    <property type="project" value="UniProtKB-SubCell"/>
</dbReference>
<dbReference type="Gene3D" id="1.25.40.690">
    <property type="match status" value="1"/>
</dbReference>
<dbReference type="Gene3D" id="3.30.1610.10">
    <property type="entry name" value="Peptidase S59, nucleoporin"/>
    <property type="match status" value="1"/>
</dbReference>
<evidence type="ECO:0000256" key="30">
    <source>
        <dbReference type="ARBA" id="ARBA00030270"/>
    </source>
</evidence>
<comment type="caution">
    <text evidence="37">The sequence shown here is derived from an EMBL/GenBank/DDBJ whole genome shotgun (WGS) entry which is preliminary data.</text>
</comment>
<dbReference type="Pfam" id="PF12110">
    <property type="entry name" value="Nup96"/>
    <property type="match status" value="2"/>
</dbReference>
<keyword evidence="27" id="KW-0472">Membrane</keyword>
<evidence type="ECO:0000256" key="16">
    <source>
        <dbReference type="ARBA" id="ARBA00022737"/>
    </source>
</evidence>
<evidence type="ECO:0000256" key="32">
    <source>
        <dbReference type="PIRSR" id="PIRSR605959-1"/>
    </source>
</evidence>
<dbReference type="PANTHER" id="PTHR43069:SF2">
    <property type="entry name" value="FUMARYLACETOACETASE"/>
    <property type="match status" value="1"/>
</dbReference>
<evidence type="ECO:0000313" key="38">
    <source>
        <dbReference type="Proteomes" id="UP000194236"/>
    </source>
</evidence>
<evidence type="ECO:0000313" key="37">
    <source>
        <dbReference type="EMBL" id="OTF77845.1"/>
    </source>
</evidence>
<dbReference type="FunFam" id="3.30.1610.10:FF:000001">
    <property type="entry name" value="Nuclear pore complex protein Nup98-Nup96"/>
    <property type="match status" value="1"/>
</dbReference>
<dbReference type="GO" id="GO:0008236">
    <property type="term" value="F:serine-type peptidase activity"/>
    <property type="evidence" value="ECO:0007669"/>
    <property type="project" value="UniProtKB-KW"/>
</dbReference>
<keyword evidence="26" id="KW-0906">Nuclear pore complex</keyword>
<dbReference type="SUPFAM" id="SSF56529">
    <property type="entry name" value="FAH"/>
    <property type="match status" value="1"/>
</dbReference>
<comment type="similarity">
    <text evidence="8">Belongs to the nucleoporin GLFG family.</text>
</comment>
<keyword evidence="24" id="KW-0653">Protein transport</keyword>
<dbReference type="FunFam" id="3.90.850.10:FF:000004">
    <property type="entry name" value="Fumarylacetoacetase"/>
    <property type="match status" value="1"/>
</dbReference>
<accession>A0A1Y3BF84</accession>
<keyword evidence="17" id="KW-0378">Hydrolase</keyword>
<feature type="binding site" evidence="34">
    <location>
        <position position="255"/>
    </location>
    <ligand>
        <name>Mg(2+)</name>
        <dbReference type="ChEBI" id="CHEBI:18420"/>
    </ligand>
</feature>
<evidence type="ECO:0000256" key="18">
    <source>
        <dbReference type="ARBA" id="ARBA00022813"/>
    </source>
</evidence>
<keyword evidence="29" id="KW-0539">Nucleus</keyword>
<name>A0A1Y3BF84_EURMA</name>
<keyword evidence="22 34" id="KW-0460">Magnesium</keyword>
<dbReference type="OrthoDB" id="3797628at2759"/>
<comment type="similarity">
    <text evidence="9">Belongs to the FAH family.</text>
</comment>